<gene>
    <name evidence="2" type="ORF">Vbra_12450</name>
</gene>
<feature type="compositionally biased region" description="Low complexity" evidence="1">
    <location>
        <begin position="253"/>
        <end position="262"/>
    </location>
</feature>
<dbReference type="AlphaFoldDB" id="A0A0G4EMA6"/>
<dbReference type="VEuPathDB" id="CryptoDB:Vbra_12450"/>
<feature type="region of interest" description="Disordered" evidence="1">
    <location>
        <begin position="436"/>
        <end position="555"/>
    </location>
</feature>
<feature type="compositionally biased region" description="Pro residues" evidence="1">
    <location>
        <begin position="501"/>
        <end position="515"/>
    </location>
</feature>
<evidence type="ECO:0000313" key="2">
    <source>
        <dbReference type="EMBL" id="CEL98003.1"/>
    </source>
</evidence>
<feature type="compositionally biased region" description="Low complexity" evidence="1">
    <location>
        <begin position="574"/>
        <end position="583"/>
    </location>
</feature>
<proteinExistence type="predicted"/>
<organism evidence="2 3">
    <name type="scientific">Vitrella brassicaformis (strain CCMP3155)</name>
    <dbReference type="NCBI Taxonomy" id="1169540"/>
    <lineage>
        <taxon>Eukaryota</taxon>
        <taxon>Sar</taxon>
        <taxon>Alveolata</taxon>
        <taxon>Colpodellida</taxon>
        <taxon>Vitrellaceae</taxon>
        <taxon>Vitrella</taxon>
    </lineage>
</organism>
<feature type="region of interest" description="Disordered" evidence="1">
    <location>
        <begin position="574"/>
        <end position="610"/>
    </location>
</feature>
<feature type="region of interest" description="Disordered" evidence="1">
    <location>
        <begin position="1"/>
        <end position="35"/>
    </location>
</feature>
<sequence>MDPSGSKRGAVSHPDGPRTQKKPRADTPSAAAAAAAVSASAHDPIIFPFPVSVPPISRPPALAASHYPPWSAHPLQPIFQSAETRAAAGVGASPGVPRCSPLPTLPLPQLSLRESIMAMPLGPALRRAPAIFHLNPRPEKHVPLTAEGVEVMAKRLQVANALVCQQGMEWNSSQLQWVVEAEVRLGGAHTAPFKVTEPFAPARYTYEGIFSALTKAWEFKWRLQQQFKLSPSAILETLSRAAFPPQSLTQRDGSTTTQQQGGPAPPPPRPRISPAPEEHRHEPADASPQQEHAESVSVGAVTDAAPAGGAPAAEQPCDERQLVDKLMSLLPPSLNCVKTHIKPLWAGTWQGLRLTGFVASFVPNGGDRPGQGQRLELRVPVERDGQRPLRQAVAIALVEAAKWRFRMGIAAQEEEGMASEEETDQLRAFGALAENFKQPAPDRQQTESANGNREDAATDESTPVSLTPPALPERDAGNGNQQMLEAPRQTAEAPSPSGLHPSPPAIPVAPPSPEQHPPRAILPATVKQEVSGTAERRNVTAESPPEAPPKTKEGEGVAIVGVVKAEGEEEGKAAAAAASAAGGPSDSRGKDRGSPAALPGVPAAEGANDEGRPQVALSDLTTEHLIQLMSALPQPGLRQLAKRCQESVERFNLVPFATFADLEKLVHDPAEREDLLAELPMSECTLFMLQRLVKTLKDRAAANGGRVASPVCGEGAGGGRVEGLDSEGVALLLEQKIVNADMKPRLFILVAQIREHCIPGSVLRCLCARTTDICGEEGEWVQQLTGKLQPRWDIRLKRVVRETLLAADREEGGKVEGE</sequence>
<feature type="compositionally biased region" description="Pro residues" evidence="1">
    <location>
        <begin position="263"/>
        <end position="273"/>
    </location>
</feature>
<dbReference type="InParanoid" id="A0A0G4EMA6"/>
<evidence type="ECO:0000313" key="3">
    <source>
        <dbReference type="Proteomes" id="UP000041254"/>
    </source>
</evidence>
<protein>
    <submittedName>
        <fullName evidence="2">Uncharacterized protein</fullName>
    </submittedName>
</protein>
<evidence type="ECO:0000256" key="1">
    <source>
        <dbReference type="SAM" id="MobiDB-lite"/>
    </source>
</evidence>
<accession>A0A0G4EMA6</accession>
<feature type="region of interest" description="Disordered" evidence="1">
    <location>
        <begin position="243"/>
        <end position="297"/>
    </location>
</feature>
<name>A0A0G4EMA6_VITBC</name>
<dbReference type="Proteomes" id="UP000041254">
    <property type="component" value="Unassembled WGS sequence"/>
</dbReference>
<dbReference type="EMBL" id="CDMY01000260">
    <property type="protein sequence ID" value="CEL98003.1"/>
    <property type="molecule type" value="Genomic_DNA"/>
</dbReference>
<keyword evidence="3" id="KW-1185">Reference proteome</keyword>
<reference evidence="2 3" key="1">
    <citation type="submission" date="2014-11" db="EMBL/GenBank/DDBJ databases">
        <authorList>
            <person name="Zhu J."/>
            <person name="Qi W."/>
            <person name="Song R."/>
        </authorList>
    </citation>
    <scope>NUCLEOTIDE SEQUENCE [LARGE SCALE GENOMIC DNA]</scope>
</reference>